<dbReference type="Proteomes" id="UP000005627">
    <property type="component" value="Chromosome 8"/>
</dbReference>
<sequence>MMKRAFSRLSSRLLKQSESDELQSTIRFLTRSSQPPISSLLESNKDSTIVSPDGEEDGKHVERILKVLNSTLPEVESGKVRVEAHYDVLFSQLKNIVETSIKATDQNIVKEGPVKAVDSAVPSDVLYDKLMLLQYTNQLTNAGQMARIVLSKNFTAWDKVWGKISLFQESQRRDLSLLLYFRSGNKQIRETYENEWLGHYHELHIIVQRLFWRCICREIGPTDDFASVILQNVRKIQNWQGKDVVVLYQSLFAKAHLVPETLTQGVRSAVSKNQELFIQALRELSRHDSAEKKIKKWMVRLVKMSIENKIALEKSETQSGLSIYQYRFIRSLDLTIQELHTACEGKKHLVELQRHLELILRRIHNEEQEVKSQMSLKFI</sequence>
<dbReference type="EMBL" id="HE616749">
    <property type="protein sequence ID" value="CCE93942.1"/>
    <property type="molecule type" value="Genomic_DNA"/>
</dbReference>
<feature type="compositionally biased region" description="Polar residues" evidence="1">
    <location>
        <begin position="37"/>
        <end position="50"/>
    </location>
</feature>
<dbReference type="OrthoDB" id="4051837at2759"/>
<gene>
    <name evidence="2" type="primary">TDEL0H00830</name>
    <name evidence="2" type="ORF">TDEL_0H00830</name>
</gene>
<reference evidence="2 3" key="1">
    <citation type="journal article" date="2011" name="Proc. Natl. Acad. Sci. U.S.A.">
        <title>Evolutionary erosion of yeast sex chromosomes by mating-type switching accidents.</title>
        <authorList>
            <person name="Gordon J.L."/>
            <person name="Armisen D."/>
            <person name="Proux-Wera E."/>
            <person name="Oheigeartaigh S.S."/>
            <person name="Byrne K.P."/>
            <person name="Wolfe K.H."/>
        </authorList>
    </citation>
    <scope>NUCLEOTIDE SEQUENCE [LARGE SCALE GENOMIC DNA]</scope>
    <source>
        <strain evidence="3">ATCC 10662 / CBS 1146 / NBRC 0425 / NCYC 2629 / NRRL Y-866</strain>
    </source>
</reference>
<feature type="region of interest" description="Disordered" evidence="1">
    <location>
        <begin position="37"/>
        <end position="56"/>
    </location>
</feature>
<dbReference type="HOGENOM" id="CLU_061864_0_0_1"/>
<evidence type="ECO:0000313" key="3">
    <source>
        <dbReference type="Proteomes" id="UP000005627"/>
    </source>
</evidence>
<evidence type="ECO:0000256" key="1">
    <source>
        <dbReference type="SAM" id="MobiDB-lite"/>
    </source>
</evidence>
<dbReference type="AlphaFoldDB" id="G8ZZ98"/>
<keyword evidence="3" id="KW-1185">Reference proteome</keyword>
<dbReference type="KEGG" id="tdl:TDEL_0H00830"/>
<evidence type="ECO:0000313" key="2">
    <source>
        <dbReference type="EMBL" id="CCE93942.1"/>
    </source>
</evidence>
<proteinExistence type="predicted"/>
<dbReference type="RefSeq" id="XP_003683153.1">
    <property type="nucleotide sequence ID" value="XM_003683105.1"/>
</dbReference>
<organism evidence="2 3">
    <name type="scientific">Torulaspora delbrueckii</name>
    <name type="common">Yeast</name>
    <name type="synonym">Candida colliculosa</name>
    <dbReference type="NCBI Taxonomy" id="4950"/>
    <lineage>
        <taxon>Eukaryota</taxon>
        <taxon>Fungi</taxon>
        <taxon>Dikarya</taxon>
        <taxon>Ascomycota</taxon>
        <taxon>Saccharomycotina</taxon>
        <taxon>Saccharomycetes</taxon>
        <taxon>Saccharomycetales</taxon>
        <taxon>Saccharomycetaceae</taxon>
        <taxon>Torulaspora</taxon>
    </lineage>
</organism>
<dbReference type="GeneID" id="11500948"/>
<dbReference type="FunCoup" id="G8ZZ98">
    <property type="interactions" value="34"/>
</dbReference>
<accession>G8ZZ98</accession>
<protein>
    <submittedName>
        <fullName evidence="2">Uncharacterized protein</fullName>
    </submittedName>
</protein>
<dbReference type="InParanoid" id="G8ZZ98"/>
<name>G8ZZ98_TORDE</name>
<dbReference type="eggNOG" id="ENOG502RYWP">
    <property type="taxonomic scope" value="Eukaryota"/>
</dbReference>